<dbReference type="Proteomes" id="UP000054596">
    <property type="component" value="Unassembled WGS sequence"/>
</dbReference>
<organism evidence="3 4">
    <name type="scientific">Caballeronia glebae</name>
    <dbReference type="NCBI Taxonomy" id="1777143"/>
    <lineage>
        <taxon>Bacteria</taxon>
        <taxon>Pseudomonadati</taxon>
        <taxon>Pseudomonadota</taxon>
        <taxon>Betaproteobacteria</taxon>
        <taxon>Burkholderiales</taxon>
        <taxon>Burkholderiaceae</taxon>
        <taxon>Caballeronia</taxon>
    </lineage>
</organism>
<dbReference type="PANTHER" id="PTHR30461:SF23">
    <property type="entry name" value="DNA RECOMBINASE-RELATED"/>
    <property type="match status" value="1"/>
</dbReference>
<protein>
    <submittedName>
        <fullName evidence="3">Resolvase domain-containing protein</fullName>
    </submittedName>
</protein>
<dbReference type="GO" id="GO:0003677">
    <property type="term" value="F:DNA binding"/>
    <property type="evidence" value="ECO:0007669"/>
    <property type="project" value="InterPro"/>
</dbReference>
<dbReference type="PROSITE" id="PS51736">
    <property type="entry name" value="RECOMBINASES_3"/>
    <property type="match status" value="1"/>
</dbReference>
<evidence type="ECO:0000313" key="4">
    <source>
        <dbReference type="Proteomes" id="UP000054596"/>
    </source>
</evidence>
<dbReference type="Pfam" id="PF07508">
    <property type="entry name" value="Recombinase"/>
    <property type="match status" value="1"/>
</dbReference>
<reference evidence="3" key="1">
    <citation type="submission" date="2016-01" db="EMBL/GenBank/DDBJ databases">
        <authorList>
            <person name="Peeters C."/>
        </authorList>
    </citation>
    <scope>NUCLEOTIDE SEQUENCE [LARGE SCALE GENOMIC DNA]</scope>
    <source>
        <strain evidence="3">LMG 29325</strain>
    </source>
</reference>
<gene>
    <name evidence="3" type="ORF">AWB82_07247</name>
</gene>
<feature type="domain" description="Recombinase" evidence="2">
    <location>
        <begin position="171"/>
        <end position="315"/>
    </location>
</feature>
<dbReference type="InterPro" id="IPR050639">
    <property type="entry name" value="SSR_resolvase"/>
</dbReference>
<comment type="caution">
    <text evidence="3">The sequence shown here is derived from an EMBL/GenBank/DDBJ whole genome shotgun (WGS) entry which is preliminary data.</text>
</comment>
<dbReference type="SUPFAM" id="SSF53041">
    <property type="entry name" value="Resolvase-like"/>
    <property type="match status" value="1"/>
</dbReference>
<evidence type="ECO:0000259" key="2">
    <source>
        <dbReference type="PROSITE" id="PS51737"/>
    </source>
</evidence>
<dbReference type="InterPro" id="IPR025827">
    <property type="entry name" value="Zn_ribbon_recom_dom"/>
</dbReference>
<dbReference type="PROSITE" id="PS51737">
    <property type="entry name" value="RECOMBINASE_DNA_BIND"/>
    <property type="match status" value="1"/>
</dbReference>
<feature type="domain" description="Resolvase/invertase-type recombinase catalytic" evidence="1">
    <location>
        <begin position="15"/>
        <end position="164"/>
    </location>
</feature>
<dbReference type="Pfam" id="PF13408">
    <property type="entry name" value="Zn_ribbon_recom"/>
    <property type="match status" value="1"/>
</dbReference>
<keyword evidence="4" id="KW-1185">Reference proteome</keyword>
<dbReference type="SMART" id="SM00857">
    <property type="entry name" value="Resolvase"/>
    <property type="match status" value="1"/>
</dbReference>
<dbReference type="CDD" id="cd00338">
    <property type="entry name" value="Ser_Recombinase"/>
    <property type="match status" value="1"/>
</dbReference>
<dbReference type="InterPro" id="IPR038109">
    <property type="entry name" value="DNA_bind_recomb_sf"/>
</dbReference>
<accession>A0A158DW57</accession>
<dbReference type="RefSeq" id="WP_086974087.1">
    <property type="nucleotide sequence ID" value="NZ_FCOJ02000150.1"/>
</dbReference>
<dbReference type="InterPro" id="IPR006119">
    <property type="entry name" value="Resolv_N"/>
</dbReference>
<dbReference type="AlphaFoldDB" id="A0A158DW57"/>
<dbReference type="InterPro" id="IPR036162">
    <property type="entry name" value="Resolvase-like_N_sf"/>
</dbReference>
<evidence type="ECO:0000259" key="1">
    <source>
        <dbReference type="PROSITE" id="PS51736"/>
    </source>
</evidence>
<dbReference type="GO" id="GO:0000150">
    <property type="term" value="F:DNA strand exchange activity"/>
    <property type="evidence" value="ECO:0007669"/>
    <property type="project" value="InterPro"/>
</dbReference>
<dbReference type="PANTHER" id="PTHR30461">
    <property type="entry name" value="DNA-INVERTASE FROM LAMBDOID PROPHAGE"/>
    <property type="match status" value="1"/>
</dbReference>
<dbReference type="InterPro" id="IPR011109">
    <property type="entry name" value="DNA_bind_recombinase_dom"/>
</dbReference>
<dbReference type="Pfam" id="PF00239">
    <property type="entry name" value="Resolvase"/>
    <property type="match status" value="1"/>
</dbReference>
<dbReference type="STRING" id="1777143.AWB82_07247"/>
<dbReference type="OrthoDB" id="8782062at2"/>
<evidence type="ECO:0000313" key="3">
    <source>
        <dbReference type="EMBL" id="SAK98852.1"/>
    </source>
</evidence>
<proteinExistence type="predicted"/>
<dbReference type="Gene3D" id="3.40.50.1390">
    <property type="entry name" value="Resolvase, N-terminal catalytic domain"/>
    <property type="match status" value="1"/>
</dbReference>
<name>A0A158DW57_9BURK</name>
<dbReference type="EMBL" id="FCOJ02000150">
    <property type="protein sequence ID" value="SAK98852.1"/>
    <property type="molecule type" value="Genomic_DNA"/>
</dbReference>
<dbReference type="Gene3D" id="3.90.1750.20">
    <property type="entry name" value="Putative Large Serine Recombinase, Chain B, Domain 2"/>
    <property type="match status" value="1"/>
</dbReference>
<sequence>MTNADRLPAPLLQRKAVVYVRQSTQAQVQMNLESKRRQYELVDEAKRRGFRDIEVIDDDLGRSASGAVARPGFERLVALLCAGEVGAVLCLDASRLARNGRDWHHLLELCGLVEARVIDLDGVYDPCRPNDRLLLGMKGSISEFELNVLRTRMLDAARAKAKRGELRISVPIGYLWHREVGLGLDPDLRLQKVISLIFTRFRELGSARQAFLSLLAEQVHFPRPTDGRTLTHVDWTLIRYRNVISVLRNPFYAGAYVYGKSGKQMSIVDGRARKSYKHRKPFEEWEVLLREHHEGYIDWAEFERNRKLLAANAYGKTGDVKSGRGGQALLAGLLGCARCGRRLSVTYTGRTPRPVYRCYRFDMTPPKCMRFGGPRIDAAIAKELMRVVEPMAIEAALQAEQMHMDTMREQRRIIELELQQAQYEATLAERRYAACDPDNRLIAAQLEKNWETALRRVQACQARLETAGTPTAAIPAPDFTKLAEDLDAAWNAPGVTMRMRQQLVRALIVDIVADVDETAREIILTIHWQGGQHSQLRIRKPKTGEHGCSTSDEALAIVRSMAARWSDKDIAASLNRMGIRTGQDKTWTAHRVRSIRNVRDIRAYKSAEKNGEWLTMSEAAKLLGVTHYMIRRLINDRVLPAEQVVPDAPWQIRASDLRSEAVATALTRKHRPCRNDVEGQIPMFIEVSEGGAQ</sequence>